<dbReference type="EMBL" id="JACJQH010000061">
    <property type="protein sequence ID" value="MBD2199495.1"/>
    <property type="molecule type" value="Genomic_DNA"/>
</dbReference>
<organism evidence="1 2">
    <name type="scientific">Calothrix parietina FACHB-288</name>
    <dbReference type="NCBI Taxonomy" id="2692896"/>
    <lineage>
        <taxon>Bacteria</taxon>
        <taxon>Bacillati</taxon>
        <taxon>Cyanobacteriota</taxon>
        <taxon>Cyanophyceae</taxon>
        <taxon>Nostocales</taxon>
        <taxon>Calotrichaceae</taxon>
        <taxon>Calothrix</taxon>
    </lineage>
</organism>
<accession>A0ABR8AJU0</accession>
<dbReference type="RefSeq" id="WP_190548715.1">
    <property type="nucleotide sequence ID" value="NZ_CAWPNO010000097.1"/>
</dbReference>
<protein>
    <submittedName>
        <fullName evidence="1">Uncharacterized protein</fullName>
    </submittedName>
</protein>
<gene>
    <name evidence="1" type="ORF">H6G24_29105</name>
</gene>
<keyword evidence="2" id="KW-1185">Reference proteome</keyword>
<evidence type="ECO:0000313" key="1">
    <source>
        <dbReference type="EMBL" id="MBD2199495.1"/>
    </source>
</evidence>
<evidence type="ECO:0000313" key="2">
    <source>
        <dbReference type="Proteomes" id="UP000658514"/>
    </source>
</evidence>
<comment type="caution">
    <text evidence="1">The sequence shown here is derived from an EMBL/GenBank/DDBJ whole genome shotgun (WGS) entry which is preliminary data.</text>
</comment>
<sequence>MKRQYTSKRNPCPICDNHHGCAIPANGLIECLRSFSQQDAPTGYRFIKLLRNDMGGLFVKDDSSHYSQEKKLEFRQQYHSGNSKVKQWLSIEKRNKLFGLLLQTSVTTLSTQHALHLQENRQLSTDEIHWLETLGWLRSWEPGLYAPLGITSDLPGISPFGKLLGREGIAIAALDPDFQITGFQIATLRTNPKYIWLSGMNQGGTGPQLPNGELPLFCWKHPNTKRARVVILCEGALKSLLTAIFLWRSGQTDIAVIGTAGAAHYGEKTLKDYLKRLRPKKIRLMPDAGAVLNPHITKANEETLQRCCSWRYHLVVGDWGQLETKAHLDIDELLATGRQNEIKLITSAAYLNRCHIHHQIRKLLKIDSFHRVEDKLIELRPALDSTENLDLIRQYARGVEYCRKGGYEVAVTWNNDTLRPEDFFALCPEAIQKALAAVDREWGMLYKLKLWFRRMVERYRPKNGFGKQNPVHRSIDHIEGENITPRTIEYKPGKLPRWGDFEHPPNIIFKKGQRLQVYKEAIAAGWKHILDKSPTGTSKSYDAGIVQPETLGVEKLWYFTTHARNVTTETIERNYKYLDVRNSGMVWDSTPNGKQYLRWPKNGELADTPGNCHRSSIFAALRNKNISIQEGTENPVCSTCHLLEACRSLTGAGFGHRFMRREALKCDRIRAHPDSAPGTDNFDWSNSGVFWDEAMRTVQPITKIAASLKDLNQVIAHITVYYPQINTQLQPMWMLLRQCLTGEIKQPLYGWNDTAVREMLGELPDNLDEIIAVATEILHPNLEHLFNTTGEYGANLNDLPKTLRKRFGEKSFEITQKIQQDIPLDWVVPFLQIWGRQIPGNFRIEQGQLLISIRNERHISIAQAATWNVYLDATASPEYLALWMGINSEEILTIEQEVSVKKNLKIIQITGLGQVSKNRTDYCQSRVNALRAELSVKHSDIKFIDFVKFCQEGDGGWFRDSRGSNDFKDVSALGTFGIPYQNIGSLEALYLTLSNRDFSSQSTIDSQEFNSFIDWSTQAEIRQCMGRLRADNRTKEQLYFYFCADYDLSFINQKIEIINAASITIEAGSKDEKSWWKIKQSVKELWEKGQKITQSTVEAVSGISQGYISKLASEFGGCWKKWLKIFLSLLDAYNSTRNNSERESHSLEEDTNSIEIYVTSLVVDWQLNDDYLSEISSDYQNLDQQYCQLILKTTTLEMQAKIITVLLSILPKPWHQDFLLDVMGQAPDLTAVSR</sequence>
<reference evidence="1 2" key="1">
    <citation type="journal article" date="2020" name="ISME J.">
        <title>Comparative genomics reveals insights into cyanobacterial evolution and habitat adaptation.</title>
        <authorList>
            <person name="Chen M.Y."/>
            <person name="Teng W.K."/>
            <person name="Zhao L."/>
            <person name="Hu C.X."/>
            <person name="Zhou Y.K."/>
            <person name="Han B.P."/>
            <person name="Song L.R."/>
            <person name="Shu W.S."/>
        </authorList>
    </citation>
    <scope>NUCLEOTIDE SEQUENCE [LARGE SCALE GENOMIC DNA]</scope>
    <source>
        <strain evidence="1 2">FACHB-288</strain>
    </source>
</reference>
<name>A0ABR8AJU0_9CYAN</name>
<proteinExistence type="predicted"/>
<dbReference type="Proteomes" id="UP000658514">
    <property type="component" value="Unassembled WGS sequence"/>
</dbReference>